<reference evidence="1 2" key="1">
    <citation type="submission" date="2019-11" db="EMBL/GenBank/DDBJ databases">
        <title>Whole genome sequence of Oryza granulata.</title>
        <authorList>
            <person name="Li W."/>
        </authorList>
    </citation>
    <scope>NUCLEOTIDE SEQUENCE [LARGE SCALE GENOMIC DNA]</scope>
    <source>
        <strain evidence="2">cv. Menghai</strain>
        <tissue evidence="1">Leaf</tissue>
    </source>
</reference>
<dbReference type="EMBL" id="SPHZ02000007">
    <property type="protein sequence ID" value="KAF0909609.1"/>
    <property type="molecule type" value="Genomic_DNA"/>
</dbReference>
<gene>
    <name evidence="1" type="ORF">E2562_039012</name>
</gene>
<name>A0A6G1DB38_9ORYZ</name>
<dbReference type="OrthoDB" id="439808at2759"/>
<organism evidence="1 2">
    <name type="scientific">Oryza meyeriana var. granulata</name>
    <dbReference type="NCBI Taxonomy" id="110450"/>
    <lineage>
        <taxon>Eukaryota</taxon>
        <taxon>Viridiplantae</taxon>
        <taxon>Streptophyta</taxon>
        <taxon>Embryophyta</taxon>
        <taxon>Tracheophyta</taxon>
        <taxon>Spermatophyta</taxon>
        <taxon>Magnoliopsida</taxon>
        <taxon>Liliopsida</taxon>
        <taxon>Poales</taxon>
        <taxon>Poaceae</taxon>
        <taxon>BOP clade</taxon>
        <taxon>Oryzoideae</taxon>
        <taxon>Oryzeae</taxon>
        <taxon>Oryzinae</taxon>
        <taxon>Oryza</taxon>
        <taxon>Oryza meyeriana</taxon>
    </lineage>
</organism>
<evidence type="ECO:0000313" key="1">
    <source>
        <dbReference type="EMBL" id="KAF0909609.1"/>
    </source>
</evidence>
<proteinExistence type="predicted"/>
<accession>A0A6G1DB38</accession>
<sequence>MALRLAGDGDGTEVGRLLVHQCQFGSCEGLVLGLVGGIAASDVEYRCFISGLTWATDDNSLDAAFIPYGKILESKM</sequence>
<keyword evidence="2" id="KW-1185">Reference proteome</keyword>
<dbReference type="Proteomes" id="UP000479710">
    <property type="component" value="Unassembled WGS sequence"/>
</dbReference>
<evidence type="ECO:0000313" key="2">
    <source>
        <dbReference type="Proteomes" id="UP000479710"/>
    </source>
</evidence>
<protein>
    <submittedName>
        <fullName evidence="1">Uncharacterized protein</fullName>
    </submittedName>
</protein>
<dbReference type="AlphaFoldDB" id="A0A6G1DB38"/>
<comment type="caution">
    <text evidence="1">The sequence shown here is derived from an EMBL/GenBank/DDBJ whole genome shotgun (WGS) entry which is preliminary data.</text>
</comment>